<dbReference type="InterPro" id="IPR018357">
    <property type="entry name" value="Hexapep_transf_CS"/>
</dbReference>
<keyword evidence="2" id="KW-0012">Acyltransferase</keyword>
<dbReference type="InterPro" id="IPR011004">
    <property type="entry name" value="Trimer_LpxA-like_sf"/>
</dbReference>
<dbReference type="PROSITE" id="PS00101">
    <property type="entry name" value="HEXAPEP_TRANSFERASES"/>
    <property type="match status" value="1"/>
</dbReference>
<organism evidence="2">
    <name type="scientific">hydrothermal vent metagenome</name>
    <dbReference type="NCBI Taxonomy" id="652676"/>
    <lineage>
        <taxon>unclassified sequences</taxon>
        <taxon>metagenomes</taxon>
        <taxon>ecological metagenomes</taxon>
    </lineage>
</organism>
<dbReference type="InterPro" id="IPR050179">
    <property type="entry name" value="Trans_hexapeptide_repeat"/>
</dbReference>
<dbReference type="PANTHER" id="PTHR43300:SF11">
    <property type="entry name" value="ACETYLTRANSFERASE RV3034C-RELATED"/>
    <property type="match status" value="1"/>
</dbReference>
<keyword evidence="1 2" id="KW-0808">Transferase</keyword>
<evidence type="ECO:0000313" key="2">
    <source>
        <dbReference type="EMBL" id="VAW03925.1"/>
    </source>
</evidence>
<accession>A0A3B0SCW7</accession>
<protein>
    <submittedName>
        <fullName evidence="2">Xenobiotic acyltransferase XAT family</fullName>
    </submittedName>
</protein>
<dbReference type="SUPFAM" id="SSF51161">
    <property type="entry name" value="Trimeric LpxA-like enzymes"/>
    <property type="match status" value="1"/>
</dbReference>
<reference evidence="2" key="1">
    <citation type="submission" date="2018-06" db="EMBL/GenBank/DDBJ databases">
        <authorList>
            <person name="Zhirakovskaya E."/>
        </authorList>
    </citation>
    <scope>NUCLEOTIDE SEQUENCE</scope>
</reference>
<dbReference type="Gene3D" id="2.160.10.10">
    <property type="entry name" value="Hexapeptide repeat proteins"/>
    <property type="match status" value="1"/>
</dbReference>
<name>A0A3B0SCW7_9ZZZZ</name>
<dbReference type="CDD" id="cd03349">
    <property type="entry name" value="LbH_XAT"/>
    <property type="match status" value="1"/>
</dbReference>
<dbReference type="GO" id="GO:0016746">
    <property type="term" value="F:acyltransferase activity"/>
    <property type="evidence" value="ECO:0007669"/>
    <property type="project" value="UniProtKB-KW"/>
</dbReference>
<dbReference type="PANTHER" id="PTHR43300">
    <property type="entry name" value="ACETYLTRANSFERASE"/>
    <property type="match status" value="1"/>
</dbReference>
<dbReference type="InterPro" id="IPR001451">
    <property type="entry name" value="Hexapep"/>
</dbReference>
<dbReference type="EMBL" id="UOEG01000266">
    <property type="protein sequence ID" value="VAW03925.1"/>
    <property type="molecule type" value="Genomic_DNA"/>
</dbReference>
<dbReference type="AlphaFoldDB" id="A0A3B0SCW7"/>
<proteinExistence type="predicted"/>
<sequence length="215" mass="23597">MKRPFLAADARYPVTLPDGTVLQNLVYLNQVINHPNIEVGDYTYFNSFEPVKDYAPHIAPYLYEGAPERLIIGKFGQFANGTLFITSSANHPMQGFSTYPFAIFTPETMRAYADENAVRGDTIVGNDVWIGNDAKIMPGVKIGDGAIIGAGAVVARDVPPYAIVAGNPAKVIRLRFASDVIARLLEIRWWDWPLEMIEANHAVISSADISALGRT</sequence>
<dbReference type="Pfam" id="PF00132">
    <property type="entry name" value="Hexapep"/>
    <property type="match status" value="1"/>
</dbReference>
<evidence type="ECO:0000256" key="1">
    <source>
        <dbReference type="ARBA" id="ARBA00022679"/>
    </source>
</evidence>
<gene>
    <name evidence="2" type="ORF">MNBD_ALPHA07-1438</name>
</gene>